<dbReference type="InterPro" id="IPR018181">
    <property type="entry name" value="Heat_shock_70_CS"/>
</dbReference>
<dbReference type="InterPro" id="IPR029047">
    <property type="entry name" value="HSP70_peptide-bd_sf"/>
</dbReference>
<dbReference type="Gene3D" id="3.30.420.40">
    <property type="match status" value="2"/>
</dbReference>
<dbReference type="PROSITE" id="PS01036">
    <property type="entry name" value="HSP70_3"/>
    <property type="match status" value="1"/>
</dbReference>
<sequence length="572" mass="63526">MTTENIICGIDLGTTNSLITVWQDGKAHIIANSLGNHLTPSAVSLDDNDTIIVGQAAKERLTVHPDRTAINFKRLMGTNKEIKLGKRAFRAEELSAFVIRSLLQDAESYLGHKVTEAIITVPAYFNDAQRKATKVAGELAGIRVERLLNEPTAAAMAYGLHQQKNESRYLIFDLGGGTFDVSILEMFDGVMEVHASAGDNQLGGTDFTSVLAQHVLQQIDLKELDLNQKMLPPEFLQYLQIQAEKAKREICQSGSCELTIVWRDRSTRLQVTEETFEKVVEPLLDRLVLPIKTALRDAKLRVSDIDDIVLVGGATRMPCIKKLATRLFQRFPATGVDPDEVVAMGAGIQAGLKLRDAMLDDLVLTDVCPYTLGIEVAYGDSQKGGYFSPIIERNNYIPVSRVDRFSTISNFQKSIEINIYQGESPSVSDNIFLGKMDIKVPKAEAGQEQVDVRFTYDINGILEVIVTVVSTRESHQLIIEGNPGVLTQAEIAERLKALEAIKIHPRELQENLVLINRAERLYREHLGHARQQIGNLLANFNAVLDSQDPKAIIAARKQMTDILDQFEGDFTF</sequence>
<dbReference type="HOGENOM" id="CLU_005965_2_4_6"/>
<keyword evidence="2 4" id="KW-0547">Nucleotide-binding</keyword>
<evidence type="ECO:0000256" key="4">
    <source>
        <dbReference type="RuleBase" id="RU003322"/>
    </source>
</evidence>
<dbReference type="PROSITE" id="PS00297">
    <property type="entry name" value="HSP70_1"/>
    <property type="match status" value="1"/>
</dbReference>
<dbReference type="EMBL" id="CP007142">
    <property type="protein sequence ID" value="AJQ92680.1"/>
    <property type="molecule type" value="Genomic_DNA"/>
</dbReference>
<dbReference type="Gene3D" id="3.90.640.10">
    <property type="entry name" value="Actin, Chain A, domain 4"/>
    <property type="match status" value="1"/>
</dbReference>
<keyword evidence="3 4" id="KW-0067">ATP-binding</keyword>
<protein>
    <submittedName>
        <fullName evidence="5">Molecular chaperone</fullName>
    </submittedName>
</protein>
<dbReference type="KEGG" id="gsn:YC6258_00631"/>
<accession>A0A0C5UZD4</accession>
<dbReference type="AlphaFoldDB" id="A0A0C5UZD4"/>
<dbReference type="Gene3D" id="2.60.34.10">
    <property type="entry name" value="Substrate Binding Domain Of DNAk, Chain A, domain 1"/>
    <property type="match status" value="1"/>
</dbReference>
<dbReference type="PROSITE" id="PS00329">
    <property type="entry name" value="HSP70_2"/>
    <property type="match status" value="1"/>
</dbReference>
<dbReference type="STRING" id="1445510.YC6258_00631"/>
<evidence type="ECO:0000256" key="2">
    <source>
        <dbReference type="ARBA" id="ARBA00022741"/>
    </source>
</evidence>
<name>A0A0C5UZD4_9GAMM</name>
<keyword evidence="6" id="KW-1185">Reference proteome</keyword>
<evidence type="ECO:0000313" key="6">
    <source>
        <dbReference type="Proteomes" id="UP000032266"/>
    </source>
</evidence>
<dbReference type="Proteomes" id="UP000032266">
    <property type="component" value="Chromosome"/>
</dbReference>
<proteinExistence type="inferred from homology"/>
<dbReference type="RefSeq" id="WP_211264616.1">
    <property type="nucleotide sequence ID" value="NZ_CP007142.1"/>
</dbReference>
<evidence type="ECO:0000313" key="5">
    <source>
        <dbReference type="EMBL" id="AJQ92680.1"/>
    </source>
</evidence>
<gene>
    <name evidence="5" type="ORF">YC6258_00631</name>
</gene>
<dbReference type="PATRIC" id="fig|1445510.3.peg.616"/>
<dbReference type="PRINTS" id="PR00301">
    <property type="entry name" value="HEATSHOCK70"/>
</dbReference>
<dbReference type="InterPro" id="IPR013126">
    <property type="entry name" value="Hsp_70_fam"/>
</dbReference>
<evidence type="ECO:0000256" key="3">
    <source>
        <dbReference type="ARBA" id="ARBA00022840"/>
    </source>
</evidence>
<dbReference type="PANTHER" id="PTHR19375">
    <property type="entry name" value="HEAT SHOCK PROTEIN 70KDA"/>
    <property type="match status" value="1"/>
</dbReference>
<reference evidence="5 6" key="1">
    <citation type="submission" date="2014-01" db="EMBL/GenBank/DDBJ databases">
        <title>Full genme sequencing of cellulolytic bacterium Gynuella sunshinyii YC6258T gen. nov., sp. nov.</title>
        <authorList>
            <person name="Khan H."/>
            <person name="Chung E.J."/>
            <person name="Chung Y.R."/>
        </authorList>
    </citation>
    <scope>NUCLEOTIDE SEQUENCE [LARGE SCALE GENOMIC DNA]</scope>
    <source>
        <strain evidence="5 6">YC6258</strain>
    </source>
</reference>
<dbReference type="SUPFAM" id="SSF53067">
    <property type="entry name" value="Actin-like ATPase domain"/>
    <property type="match status" value="2"/>
</dbReference>
<evidence type="ECO:0000256" key="1">
    <source>
        <dbReference type="ARBA" id="ARBA00007381"/>
    </source>
</evidence>
<comment type="similarity">
    <text evidence="1 4">Belongs to the heat shock protein 70 family.</text>
</comment>
<dbReference type="GO" id="GO:0005524">
    <property type="term" value="F:ATP binding"/>
    <property type="evidence" value="ECO:0007669"/>
    <property type="project" value="UniProtKB-KW"/>
</dbReference>
<dbReference type="GO" id="GO:0140662">
    <property type="term" value="F:ATP-dependent protein folding chaperone"/>
    <property type="evidence" value="ECO:0007669"/>
    <property type="project" value="InterPro"/>
</dbReference>
<dbReference type="FunFam" id="3.30.420.40:FF:000144">
    <property type="entry name" value="Molecular chaperone HscC"/>
    <property type="match status" value="1"/>
</dbReference>
<dbReference type="InterPro" id="IPR043129">
    <property type="entry name" value="ATPase_NBD"/>
</dbReference>
<organism evidence="5 6">
    <name type="scientific">Gynuella sunshinyii YC6258</name>
    <dbReference type="NCBI Taxonomy" id="1445510"/>
    <lineage>
        <taxon>Bacteria</taxon>
        <taxon>Pseudomonadati</taxon>
        <taxon>Pseudomonadota</taxon>
        <taxon>Gammaproteobacteria</taxon>
        <taxon>Oceanospirillales</taxon>
        <taxon>Saccharospirillaceae</taxon>
        <taxon>Gynuella</taxon>
    </lineage>
</organism>
<dbReference type="SUPFAM" id="SSF100920">
    <property type="entry name" value="Heat shock protein 70kD (HSP70), peptide-binding domain"/>
    <property type="match status" value="1"/>
</dbReference>
<dbReference type="Pfam" id="PF00012">
    <property type="entry name" value="HSP70"/>
    <property type="match status" value="2"/>
</dbReference>